<dbReference type="Proteomes" id="UP000237271">
    <property type="component" value="Unassembled WGS sequence"/>
</dbReference>
<organism evidence="1 2">
    <name type="scientific">Phytophthora palmivora</name>
    <dbReference type="NCBI Taxonomy" id="4796"/>
    <lineage>
        <taxon>Eukaryota</taxon>
        <taxon>Sar</taxon>
        <taxon>Stramenopiles</taxon>
        <taxon>Oomycota</taxon>
        <taxon>Peronosporomycetes</taxon>
        <taxon>Peronosporales</taxon>
        <taxon>Peronosporaceae</taxon>
        <taxon>Phytophthora</taxon>
    </lineage>
</organism>
<dbReference type="OrthoDB" id="117697at2759"/>
<proteinExistence type="predicted"/>
<reference evidence="1 2" key="1">
    <citation type="journal article" date="2017" name="Genome Biol. Evol.">
        <title>Phytophthora megakarya and P. palmivora, closely related causal agents of cacao black pod rot, underwent increases in genome sizes and gene numbers by different mechanisms.</title>
        <authorList>
            <person name="Ali S.S."/>
            <person name="Shao J."/>
            <person name="Lary D.J."/>
            <person name="Kronmiller B."/>
            <person name="Shen D."/>
            <person name="Strem M.D."/>
            <person name="Amoako-Attah I."/>
            <person name="Akrofi A.Y."/>
            <person name="Begoude B.A."/>
            <person name="Ten Hoopen G.M."/>
            <person name="Coulibaly K."/>
            <person name="Kebe B.I."/>
            <person name="Melnick R.L."/>
            <person name="Guiltinan M.J."/>
            <person name="Tyler B.M."/>
            <person name="Meinhardt L.W."/>
            <person name="Bailey B.A."/>
        </authorList>
    </citation>
    <scope>NUCLEOTIDE SEQUENCE [LARGE SCALE GENOMIC DNA]</scope>
    <source>
        <strain evidence="2">sbr112.9</strain>
    </source>
</reference>
<keyword evidence="2" id="KW-1185">Reference proteome</keyword>
<evidence type="ECO:0000313" key="2">
    <source>
        <dbReference type="Proteomes" id="UP000237271"/>
    </source>
</evidence>
<name>A0A2P4XJZ6_9STRA</name>
<dbReference type="AlphaFoldDB" id="A0A2P4XJZ6"/>
<evidence type="ECO:0000313" key="1">
    <source>
        <dbReference type="EMBL" id="POM65876.1"/>
    </source>
</evidence>
<sequence length="99" mass="10803">MAALLQLLQVRVMLREESFGLRIVPAQHTTSVASDSAVHIPKGRPTLEGATRARTPPALLQDVYINQLVAFTSEKEVWMKSNVHKAIGSASIIGRVVDL</sequence>
<accession>A0A2P4XJZ6</accession>
<protein>
    <submittedName>
        <fullName evidence="1">Uncharacterized protein</fullName>
    </submittedName>
</protein>
<comment type="caution">
    <text evidence="1">The sequence shown here is derived from an EMBL/GenBank/DDBJ whole genome shotgun (WGS) entry which is preliminary data.</text>
</comment>
<dbReference type="EMBL" id="NCKW01009857">
    <property type="protein sequence ID" value="POM65876.1"/>
    <property type="molecule type" value="Genomic_DNA"/>
</dbReference>
<gene>
    <name evidence="1" type="ORF">PHPALM_18344</name>
</gene>